<keyword evidence="8 9" id="KW-0386">Hypusine biosynthesis</keyword>
<dbReference type="Pfam" id="PF13646">
    <property type="entry name" value="HEAT_2"/>
    <property type="match status" value="2"/>
</dbReference>
<gene>
    <name evidence="10" type="ORF">ACA1_112960</name>
</gene>
<dbReference type="InterPro" id="IPR011989">
    <property type="entry name" value="ARM-like"/>
</dbReference>
<dbReference type="VEuPathDB" id="AmoebaDB:ACA1_112960"/>
<dbReference type="PANTHER" id="PTHR12697">
    <property type="entry name" value="PBS LYASE HEAT-LIKE PROTEIN"/>
    <property type="match status" value="1"/>
</dbReference>
<dbReference type="EC" id="1.14.99.29" evidence="9"/>
<evidence type="ECO:0000313" key="11">
    <source>
        <dbReference type="Proteomes" id="UP000011083"/>
    </source>
</evidence>
<dbReference type="PANTHER" id="PTHR12697:SF5">
    <property type="entry name" value="DEOXYHYPUSINE HYDROXYLASE"/>
    <property type="match status" value="1"/>
</dbReference>
<feature type="binding site" evidence="9">
    <location>
        <position position="225"/>
    </location>
    <ligand>
        <name>Fe cation</name>
        <dbReference type="ChEBI" id="CHEBI:24875"/>
        <label>2</label>
    </ligand>
</feature>
<comment type="catalytic activity">
    <reaction evidence="1 9">
        <text>[eIF5A protein]-deoxyhypusine + AH2 + O2 = [eIF5A protein]-hypusine + A + H2O</text>
        <dbReference type="Rhea" id="RHEA:14101"/>
        <dbReference type="Rhea" id="RHEA-COMP:10144"/>
        <dbReference type="Rhea" id="RHEA-COMP:12592"/>
        <dbReference type="ChEBI" id="CHEBI:13193"/>
        <dbReference type="ChEBI" id="CHEBI:15377"/>
        <dbReference type="ChEBI" id="CHEBI:15379"/>
        <dbReference type="ChEBI" id="CHEBI:17499"/>
        <dbReference type="ChEBI" id="CHEBI:82657"/>
        <dbReference type="ChEBI" id="CHEBI:91175"/>
        <dbReference type="EC" id="1.14.99.29"/>
    </reaction>
</comment>
<dbReference type="InterPro" id="IPR004155">
    <property type="entry name" value="PBS_lyase_HEAT"/>
</dbReference>
<keyword evidence="5 9" id="KW-0560">Oxidoreductase</keyword>
<dbReference type="STRING" id="1257118.L8H693"/>
<evidence type="ECO:0000256" key="3">
    <source>
        <dbReference type="ARBA" id="ARBA00022723"/>
    </source>
</evidence>
<dbReference type="EMBL" id="KB007926">
    <property type="protein sequence ID" value="ELR19991.1"/>
    <property type="molecule type" value="Genomic_DNA"/>
</dbReference>
<evidence type="ECO:0000256" key="6">
    <source>
        <dbReference type="ARBA" id="ARBA00023004"/>
    </source>
</evidence>
<feature type="binding site" evidence="9">
    <location>
        <position position="72"/>
    </location>
    <ligand>
        <name>Fe cation</name>
        <dbReference type="ChEBI" id="CHEBI:24875"/>
        <label>1</label>
    </ligand>
</feature>
<dbReference type="FunFam" id="1.25.10.10:FF:000099">
    <property type="entry name" value="Deoxyhypusine hydroxylase"/>
    <property type="match status" value="1"/>
</dbReference>
<dbReference type="AlphaFoldDB" id="L8H693"/>
<evidence type="ECO:0000256" key="1">
    <source>
        <dbReference type="ARBA" id="ARBA00000068"/>
    </source>
</evidence>
<dbReference type="GO" id="GO:0046872">
    <property type="term" value="F:metal ion binding"/>
    <property type="evidence" value="ECO:0007669"/>
    <property type="project" value="UniProtKB-KW"/>
</dbReference>
<evidence type="ECO:0000256" key="5">
    <source>
        <dbReference type="ARBA" id="ARBA00023002"/>
    </source>
</evidence>
<evidence type="ECO:0000313" key="10">
    <source>
        <dbReference type="EMBL" id="ELR19991.1"/>
    </source>
</evidence>
<proteinExistence type="inferred from homology"/>
<feature type="binding site" evidence="9">
    <location>
        <position position="105"/>
    </location>
    <ligand>
        <name>Fe cation</name>
        <dbReference type="ChEBI" id="CHEBI:24875"/>
        <label>1</label>
    </ligand>
</feature>
<feature type="binding site" evidence="9">
    <location>
        <position position="106"/>
    </location>
    <ligand>
        <name>Fe cation</name>
        <dbReference type="ChEBI" id="CHEBI:24875"/>
        <label>1</label>
    </ligand>
</feature>
<comment type="cofactor">
    <cofactor evidence="9">
        <name>Fe(2+)</name>
        <dbReference type="ChEBI" id="CHEBI:29033"/>
    </cofactor>
    <text evidence="9">Binds 2 Fe(2+) ions per subunit.</text>
</comment>
<dbReference type="SMART" id="SM00567">
    <property type="entry name" value="EZ_HEAT"/>
    <property type="match status" value="6"/>
</dbReference>
<protein>
    <recommendedName>
        <fullName evidence="9">Deoxyhypusine hydroxylase</fullName>
        <shortName evidence="9">DOHH</shortName>
        <ecNumber evidence="9">1.14.99.29</ecNumber>
    </recommendedName>
    <alternativeName>
        <fullName evidence="9">Deoxyhypusine dioxygenase</fullName>
    </alternativeName>
    <alternativeName>
        <fullName evidence="9">Deoxyhypusine monooxygenase</fullName>
    </alternativeName>
</protein>
<keyword evidence="6 9" id="KW-0408">Iron</keyword>
<feature type="binding site" evidence="9">
    <location>
        <position position="226"/>
    </location>
    <ligand>
        <name>Fe cation</name>
        <dbReference type="ChEBI" id="CHEBI:24875"/>
        <label>2</label>
    </ligand>
</feature>
<dbReference type="OrthoDB" id="421002at2759"/>
<keyword evidence="11" id="KW-1185">Reference proteome</keyword>
<dbReference type="Gene3D" id="1.25.10.10">
    <property type="entry name" value="Leucine-rich Repeat Variant"/>
    <property type="match status" value="2"/>
</dbReference>
<keyword evidence="7 9" id="KW-0503">Monooxygenase</keyword>
<dbReference type="HAMAP" id="MF_03101">
    <property type="entry name" value="Deoxyhypusine_hydroxylase"/>
    <property type="match status" value="1"/>
</dbReference>
<sequence length="323" mass="35711">MEHEQMTGDVEEEHRLQVSPEELKVIRETLLDRSLTMAQRYRSVFTLRNIGGDEAISILAESFNDPSALLKHEVAYCLGQMQNVTALPHLERLLRNAEENSMVRHEAGEALGAIGLEESLPLLEQYSRDSVPEVAETCSLAIDTIKYKLKHKGNKAPFESAHMSIDPAPPSAKRSVEELKQRLMNTSFSMFKRYRAMFALRELGTAEAAMALADAFVDSSALLRHEIGYVLGQMAHEAAAPALTKVLQNLDEHPMVRHEAAEALGAIATPEAMDLLGQFLTDKEPAVKESCVVALDMSEYVNSDSFEYADTLQLAKAQLAAAQ</sequence>
<evidence type="ECO:0000256" key="2">
    <source>
        <dbReference type="ARBA" id="ARBA00005041"/>
    </source>
</evidence>
<evidence type="ECO:0000256" key="9">
    <source>
        <dbReference type="HAMAP-Rule" id="MF_03101"/>
    </source>
</evidence>
<comment type="pathway">
    <text evidence="2 9">Protein modification; eIF5A hypusination.</text>
</comment>
<reference evidence="10 11" key="1">
    <citation type="journal article" date="2013" name="Genome Biol.">
        <title>Genome of Acanthamoeba castellanii highlights extensive lateral gene transfer and early evolution of tyrosine kinase signaling.</title>
        <authorList>
            <person name="Clarke M."/>
            <person name="Lohan A.J."/>
            <person name="Liu B."/>
            <person name="Lagkouvardos I."/>
            <person name="Roy S."/>
            <person name="Zafar N."/>
            <person name="Bertelli C."/>
            <person name="Schilde C."/>
            <person name="Kianianmomeni A."/>
            <person name="Burglin T.R."/>
            <person name="Frech C."/>
            <person name="Turcotte B."/>
            <person name="Kopec K.O."/>
            <person name="Synnott J.M."/>
            <person name="Choo C."/>
            <person name="Paponov I."/>
            <person name="Finkler A."/>
            <person name="Soon Heng Tan C."/>
            <person name="Hutchins A.P."/>
            <person name="Weinmeier T."/>
            <person name="Rattei T."/>
            <person name="Chu J.S."/>
            <person name="Gimenez G."/>
            <person name="Irimia M."/>
            <person name="Rigden D.J."/>
            <person name="Fitzpatrick D.A."/>
            <person name="Lorenzo-Morales J."/>
            <person name="Bateman A."/>
            <person name="Chiu C.H."/>
            <person name="Tang P."/>
            <person name="Hegemann P."/>
            <person name="Fromm H."/>
            <person name="Raoult D."/>
            <person name="Greub G."/>
            <person name="Miranda-Saavedra D."/>
            <person name="Chen N."/>
            <person name="Nash P."/>
            <person name="Ginger M.L."/>
            <person name="Horn M."/>
            <person name="Schaap P."/>
            <person name="Caler L."/>
            <person name="Loftus B."/>
        </authorList>
    </citation>
    <scope>NUCLEOTIDE SEQUENCE [LARGE SCALE GENOMIC DNA]</scope>
    <source>
        <strain evidence="10 11">Neff</strain>
    </source>
</reference>
<keyword evidence="4" id="KW-0677">Repeat</keyword>
<dbReference type="SUPFAM" id="SSF48371">
    <property type="entry name" value="ARM repeat"/>
    <property type="match status" value="1"/>
</dbReference>
<evidence type="ECO:0000256" key="8">
    <source>
        <dbReference type="ARBA" id="ARBA00023256"/>
    </source>
</evidence>
<comment type="function">
    <text evidence="9">Catalyzes the hydroxylation of the N(6)-(4-aminobutyl)-L-lysine intermediate to form hypusine, an essential post-translational modification only found in mature eIF-5A factor.</text>
</comment>
<feature type="binding site" evidence="9">
    <location>
        <position position="259"/>
    </location>
    <ligand>
        <name>Fe cation</name>
        <dbReference type="ChEBI" id="CHEBI:24875"/>
        <label>2</label>
    </ligand>
</feature>
<dbReference type="GO" id="GO:0019135">
    <property type="term" value="F:deoxyhypusine monooxygenase activity"/>
    <property type="evidence" value="ECO:0007669"/>
    <property type="project" value="UniProtKB-UniRule"/>
</dbReference>
<name>L8H693_ACACF</name>
<keyword evidence="3 9" id="KW-0479">Metal-binding</keyword>
<evidence type="ECO:0000256" key="7">
    <source>
        <dbReference type="ARBA" id="ARBA00023033"/>
    </source>
</evidence>
<comment type="similarity">
    <text evidence="9">Belongs to the deoxyhypusine hydroxylase family.</text>
</comment>
<dbReference type="UniPathway" id="UPA00354"/>
<evidence type="ECO:0000256" key="4">
    <source>
        <dbReference type="ARBA" id="ARBA00022737"/>
    </source>
</evidence>
<feature type="binding site" evidence="9">
    <location>
        <position position="258"/>
    </location>
    <ligand>
        <name>Fe cation</name>
        <dbReference type="ChEBI" id="CHEBI:24875"/>
        <label>2</label>
    </ligand>
</feature>
<dbReference type="InterPro" id="IPR016024">
    <property type="entry name" value="ARM-type_fold"/>
</dbReference>
<organism evidence="10 11">
    <name type="scientific">Acanthamoeba castellanii (strain ATCC 30010 / Neff)</name>
    <dbReference type="NCBI Taxonomy" id="1257118"/>
    <lineage>
        <taxon>Eukaryota</taxon>
        <taxon>Amoebozoa</taxon>
        <taxon>Discosea</taxon>
        <taxon>Longamoebia</taxon>
        <taxon>Centramoebida</taxon>
        <taxon>Acanthamoebidae</taxon>
        <taxon>Acanthamoeba</taxon>
    </lineage>
</organism>
<dbReference type="InterPro" id="IPR027517">
    <property type="entry name" value="Deoxyhypusine_hydroxylase"/>
</dbReference>
<dbReference type="GeneID" id="14920830"/>
<dbReference type="Proteomes" id="UP000011083">
    <property type="component" value="Unassembled WGS sequence"/>
</dbReference>
<feature type="binding site" evidence="9">
    <location>
        <position position="73"/>
    </location>
    <ligand>
        <name>Fe cation</name>
        <dbReference type="ChEBI" id="CHEBI:24875"/>
        <label>1</label>
    </ligand>
</feature>
<accession>L8H693</accession>
<dbReference type="Pfam" id="PF03130">
    <property type="entry name" value="HEAT_PBS"/>
    <property type="match status" value="1"/>
</dbReference>
<dbReference type="KEGG" id="acan:ACA1_112960"/>
<dbReference type="RefSeq" id="XP_004342100.1">
    <property type="nucleotide sequence ID" value="XM_004342051.1"/>
</dbReference>
<dbReference type="OMA" id="HEIATSW"/>